<dbReference type="AlphaFoldDB" id="A0A8X6WSM4"/>
<accession>A0A8X6WSM4</accession>
<dbReference type="Proteomes" id="UP000886998">
    <property type="component" value="Unassembled WGS sequence"/>
</dbReference>
<keyword evidence="3" id="KW-1185">Reference proteome</keyword>
<evidence type="ECO:0000256" key="1">
    <source>
        <dbReference type="SAM" id="MobiDB-lite"/>
    </source>
</evidence>
<evidence type="ECO:0000313" key="2">
    <source>
        <dbReference type="EMBL" id="GFY40520.1"/>
    </source>
</evidence>
<gene>
    <name evidence="2" type="ORF">TNIN_134221</name>
</gene>
<dbReference type="EMBL" id="BMAV01001958">
    <property type="protein sequence ID" value="GFY40520.1"/>
    <property type="molecule type" value="Genomic_DNA"/>
</dbReference>
<sequence length="157" mass="17153">MALNLDLKSDNGMDLSLPSPNNTSQSETPQKTNCERLQTLTTDIKKFVIIIENFKSIINALRLNGITDERNPTLTARQLPKSSSLRRATPTCGKLAPNFLFPISIQILSTANGEETHSTATSNKIAPSTLCHTEPADAYVIPYCTILTTPSPHRSLS</sequence>
<feature type="compositionally biased region" description="Polar residues" evidence="1">
    <location>
        <begin position="18"/>
        <end position="32"/>
    </location>
</feature>
<name>A0A8X6WSM4_9ARAC</name>
<proteinExistence type="predicted"/>
<reference evidence="2" key="1">
    <citation type="submission" date="2020-08" db="EMBL/GenBank/DDBJ databases">
        <title>Multicomponent nature underlies the extraordinary mechanical properties of spider dragline silk.</title>
        <authorList>
            <person name="Kono N."/>
            <person name="Nakamura H."/>
            <person name="Mori M."/>
            <person name="Yoshida Y."/>
            <person name="Ohtoshi R."/>
            <person name="Malay A.D."/>
            <person name="Moran D.A.P."/>
            <person name="Tomita M."/>
            <person name="Numata K."/>
            <person name="Arakawa K."/>
        </authorList>
    </citation>
    <scope>NUCLEOTIDE SEQUENCE</scope>
</reference>
<protein>
    <submittedName>
        <fullName evidence="2">Uncharacterized protein</fullName>
    </submittedName>
</protein>
<organism evidence="2 3">
    <name type="scientific">Trichonephila inaurata madagascariensis</name>
    <dbReference type="NCBI Taxonomy" id="2747483"/>
    <lineage>
        <taxon>Eukaryota</taxon>
        <taxon>Metazoa</taxon>
        <taxon>Ecdysozoa</taxon>
        <taxon>Arthropoda</taxon>
        <taxon>Chelicerata</taxon>
        <taxon>Arachnida</taxon>
        <taxon>Araneae</taxon>
        <taxon>Araneomorphae</taxon>
        <taxon>Entelegynae</taxon>
        <taxon>Araneoidea</taxon>
        <taxon>Nephilidae</taxon>
        <taxon>Trichonephila</taxon>
        <taxon>Trichonephila inaurata</taxon>
    </lineage>
</organism>
<comment type="caution">
    <text evidence="2">The sequence shown here is derived from an EMBL/GenBank/DDBJ whole genome shotgun (WGS) entry which is preliminary data.</text>
</comment>
<feature type="region of interest" description="Disordered" evidence="1">
    <location>
        <begin position="1"/>
        <end position="32"/>
    </location>
</feature>
<evidence type="ECO:0000313" key="3">
    <source>
        <dbReference type="Proteomes" id="UP000886998"/>
    </source>
</evidence>